<dbReference type="Proteomes" id="UP000828941">
    <property type="component" value="Chromosome 2"/>
</dbReference>
<protein>
    <submittedName>
        <fullName evidence="1">Uncharacterized protein</fullName>
    </submittedName>
</protein>
<gene>
    <name evidence="1" type="ORF">L6164_002036</name>
</gene>
<dbReference type="EMBL" id="CM039427">
    <property type="protein sequence ID" value="KAI4353059.1"/>
    <property type="molecule type" value="Genomic_DNA"/>
</dbReference>
<comment type="caution">
    <text evidence="1">The sequence shown here is derived from an EMBL/GenBank/DDBJ whole genome shotgun (WGS) entry which is preliminary data.</text>
</comment>
<evidence type="ECO:0000313" key="2">
    <source>
        <dbReference type="Proteomes" id="UP000828941"/>
    </source>
</evidence>
<sequence length="361" mass="41104">MGKKREEKKKVQQFAFPAMYKRSTYPTYVRLFLFFLLTFLLQETCISGKQEGCGPSSCGKITNISSPFRLEHDPPNCGKPGYELACENNIAVLYLFPGTPYYVESINYNNFTIRLVDPGVQRTDCSSIPRNFLSRYNHFDITNYEIDYVEDVIFLNCSNGVSNRDYPEYVDTASCINWNSTGHIYAIVGGLTAEKLNVDCRVMAVKATSLWGTRDYNKSFSYIDIHKALLFGFEVSWVWGVCEDYCEQMGCYYNATSTKLECYSTYGKWEKLAINFIEYVYGAYQGLLRIVGRDSLQDRNFKDLPILLGVITGQYLLTYVVARFLFEDGGMDSGIEASSDVNDSNTNQRENASDPLLENSV</sequence>
<organism evidence="1 2">
    <name type="scientific">Bauhinia variegata</name>
    <name type="common">Purple orchid tree</name>
    <name type="synonym">Phanera variegata</name>
    <dbReference type="NCBI Taxonomy" id="167791"/>
    <lineage>
        <taxon>Eukaryota</taxon>
        <taxon>Viridiplantae</taxon>
        <taxon>Streptophyta</taxon>
        <taxon>Embryophyta</taxon>
        <taxon>Tracheophyta</taxon>
        <taxon>Spermatophyta</taxon>
        <taxon>Magnoliopsida</taxon>
        <taxon>eudicotyledons</taxon>
        <taxon>Gunneridae</taxon>
        <taxon>Pentapetalae</taxon>
        <taxon>rosids</taxon>
        <taxon>fabids</taxon>
        <taxon>Fabales</taxon>
        <taxon>Fabaceae</taxon>
        <taxon>Cercidoideae</taxon>
        <taxon>Cercideae</taxon>
        <taxon>Bauhiniinae</taxon>
        <taxon>Bauhinia</taxon>
    </lineage>
</organism>
<keyword evidence="2" id="KW-1185">Reference proteome</keyword>
<accession>A0ACB9PYU0</accession>
<name>A0ACB9PYU0_BAUVA</name>
<evidence type="ECO:0000313" key="1">
    <source>
        <dbReference type="EMBL" id="KAI4353059.1"/>
    </source>
</evidence>
<proteinExistence type="predicted"/>
<reference evidence="1 2" key="1">
    <citation type="journal article" date="2022" name="DNA Res.">
        <title>Chromosomal-level genome assembly of the orchid tree Bauhinia variegata (Leguminosae; Cercidoideae) supports the allotetraploid origin hypothesis of Bauhinia.</title>
        <authorList>
            <person name="Zhong Y."/>
            <person name="Chen Y."/>
            <person name="Zheng D."/>
            <person name="Pang J."/>
            <person name="Liu Y."/>
            <person name="Luo S."/>
            <person name="Meng S."/>
            <person name="Qian L."/>
            <person name="Wei D."/>
            <person name="Dai S."/>
            <person name="Zhou R."/>
        </authorList>
    </citation>
    <scope>NUCLEOTIDE SEQUENCE [LARGE SCALE GENOMIC DNA]</scope>
    <source>
        <strain evidence="1">BV-YZ2020</strain>
    </source>
</reference>